<evidence type="ECO:0000256" key="6">
    <source>
        <dbReference type="ARBA" id="ARBA00022833"/>
    </source>
</evidence>
<gene>
    <name evidence="10 13" type="primary">cysS</name>
    <name evidence="13" type="ordered locus">TREAZ_0769</name>
</gene>
<dbReference type="Pfam" id="PF01406">
    <property type="entry name" value="tRNA-synt_1e"/>
    <property type="match status" value="1"/>
</dbReference>
<feature type="binding site" evidence="10">
    <location>
        <position position="251"/>
    </location>
    <ligand>
        <name>Zn(2+)</name>
        <dbReference type="ChEBI" id="CHEBI:29105"/>
    </ligand>
</feature>
<dbReference type="PANTHER" id="PTHR10890:SF3">
    <property type="entry name" value="CYSTEINE--TRNA LIGASE, CYTOPLASMIC"/>
    <property type="match status" value="1"/>
</dbReference>
<dbReference type="GO" id="GO:0006423">
    <property type="term" value="P:cysteinyl-tRNA aminoacylation"/>
    <property type="evidence" value="ECO:0007669"/>
    <property type="project" value="UniProtKB-UniRule"/>
</dbReference>
<keyword evidence="10" id="KW-0963">Cytoplasm</keyword>
<keyword evidence="5 10" id="KW-0547">Nucleotide-binding</keyword>
<evidence type="ECO:0000313" key="13">
    <source>
        <dbReference type="EMBL" id="AEF81786.1"/>
    </source>
</evidence>
<dbReference type="KEGG" id="taz:TREAZ_0769"/>
<keyword evidence="8 10" id="KW-0648">Protein biosynthesis</keyword>
<dbReference type="PRINTS" id="PR00983">
    <property type="entry name" value="TRNASYNTHCYS"/>
</dbReference>
<proteinExistence type="inferred from homology"/>
<feature type="short sequence motif" description="'KMSKS' region" evidence="10">
    <location>
        <begin position="280"/>
        <end position="284"/>
    </location>
</feature>
<dbReference type="GO" id="GO:0004817">
    <property type="term" value="F:cysteine-tRNA ligase activity"/>
    <property type="evidence" value="ECO:0007669"/>
    <property type="project" value="UniProtKB-UniRule"/>
</dbReference>
<dbReference type="RefSeq" id="WP_015711198.1">
    <property type="nucleotide sequence ID" value="NC_015577.1"/>
</dbReference>
<dbReference type="GO" id="GO:0005829">
    <property type="term" value="C:cytosol"/>
    <property type="evidence" value="ECO:0007669"/>
    <property type="project" value="TreeGrafter"/>
</dbReference>
<evidence type="ECO:0000256" key="10">
    <source>
        <dbReference type="HAMAP-Rule" id="MF_00041"/>
    </source>
</evidence>
<dbReference type="Gene3D" id="3.40.50.620">
    <property type="entry name" value="HUPs"/>
    <property type="match status" value="1"/>
</dbReference>
<evidence type="ECO:0000256" key="7">
    <source>
        <dbReference type="ARBA" id="ARBA00022840"/>
    </source>
</evidence>
<dbReference type="InParanoid" id="F5YA64"/>
<keyword evidence="6 10" id="KW-0862">Zinc</keyword>
<sequence>MALTLYNTLGRALQPFEPLKPGKIGFYGCGPTVYNYAHIGNLRAYVTHDVLARTLRRLGNEVTHVMNITDVGHLSGDNDQGDDKMVRSAEERGKSVLEIADFYTQAFFKDTERLNIVRPTVVCKATDHVQDMISLIKKIEASGFTYSSGGNLYFDISKFPAYGELALLRLDELKAGARTGLDENKRNAGDFVLWFTKSKFENQALVWDSPWGRGYPGWHIECSAMSIKYLGEQFDIHAGGIDHIPIHHTNEIAQSEAATGKHPWVKYWVHNEFLVLDKGKMSKSSGGFLTLQSLIDEGFAPLDYRYFLLGGHYRSQLQFSWSALEGAKNARKALGDRIKALAVQGCAELQGKIDTTAENNANSIKNTKAGEYLAAFDRALEDDLSTPRALAELWGLLKDAEARPADVLLAAFDMDRVLGLDLAKTAQEAAETAAKPQTGEDLALANEVETLIAERLAAKQAKDFVKADGIRAKLKDRGILLEDSPAGTTWRRR</sequence>
<evidence type="ECO:0000256" key="9">
    <source>
        <dbReference type="ARBA" id="ARBA00023146"/>
    </source>
</evidence>
<feature type="short sequence motif" description="'HIGH' region" evidence="10">
    <location>
        <begin position="31"/>
        <end position="41"/>
    </location>
</feature>
<evidence type="ECO:0000313" key="14">
    <source>
        <dbReference type="Proteomes" id="UP000009222"/>
    </source>
</evidence>
<accession>F5YA64</accession>
<dbReference type="InterPro" id="IPR024909">
    <property type="entry name" value="Cys-tRNA/MSH_ligase"/>
</dbReference>
<comment type="subunit">
    <text evidence="2 10">Monomer.</text>
</comment>
<dbReference type="GO" id="GO:0008270">
    <property type="term" value="F:zinc ion binding"/>
    <property type="evidence" value="ECO:0007669"/>
    <property type="project" value="UniProtKB-UniRule"/>
</dbReference>
<keyword evidence="14" id="KW-1185">Reference proteome</keyword>
<name>F5YA64_LEAAZ</name>
<comment type="similarity">
    <text evidence="1 10">Belongs to the class-I aminoacyl-tRNA synthetase family.</text>
</comment>
<organism evidence="13 14">
    <name type="scientific">Leadbettera azotonutricia (strain ATCC BAA-888 / DSM 13862 / ZAS-9)</name>
    <name type="common">Treponema azotonutricium</name>
    <dbReference type="NCBI Taxonomy" id="545695"/>
    <lineage>
        <taxon>Bacteria</taxon>
        <taxon>Pseudomonadati</taxon>
        <taxon>Spirochaetota</taxon>
        <taxon>Spirochaetia</taxon>
        <taxon>Spirochaetales</taxon>
        <taxon>Breznakiellaceae</taxon>
        <taxon>Leadbettera</taxon>
    </lineage>
</organism>
<keyword evidence="4 10" id="KW-0479">Metal-binding</keyword>
<dbReference type="eggNOG" id="COG0215">
    <property type="taxonomic scope" value="Bacteria"/>
</dbReference>
<evidence type="ECO:0000259" key="12">
    <source>
        <dbReference type="Pfam" id="PF23493"/>
    </source>
</evidence>
<comment type="subcellular location">
    <subcellularLocation>
        <location evidence="10">Cytoplasm</location>
    </subcellularLocation>
</comment>
<dbReference type="EMBL" id="CP001841">
    <property type="protein sequence ID" value="AEF81786.1"/>
    <property type="molecule type" value="Genomic_DNA"/>
</dbReference>
<evidence type="ECO:0000259" key="11">
    <source>
        <dbReference type="Pfam" id="PF01406"/>
    </source>
</evidence>
<dbReference type="Pfam" id="PF23493">
    <property type="entry name" value="CysS_C"/>
    <property type="match status" value="1"/>
</dbReference>
<dbReference type="Proteomes" id="UP000009222">
    <property type="component" value="Chromosome"/>
</dbReference>
<dbReference type="FunCoup" id="F5YA64">
    <property type="interactions" value="335"/>
</dbReference>
<protein>
    <recommendedName>
        <fullName evidence="10">Cysteine--tRNA ligase</fullName>
        <ecNumber evidence="10">6.1.1.16</ecNumber>
    </recommendedName>
    <alternativeName>
        <fullName evidence="10">Cysteinyl-tRNA synthetase</fullName>
        <shortName evidence="10">CysRS</shortName>
    </alternativeName>
</protein>
<dbReference type="InterPro" id="IPR014729">
    <property type="entry name" value="Rossmann-like_a/b/a_fold"/>
</dbReference>
<dbReference type="HAMAP" id="MF_00041">
    <property type="entry name" value="Cys_tRNA_synth"/>
    <property type="match status" value="1"/>
</dbReference>
<dbReference type="InterPro" id="IPR009080">
    <property type="entry name" value="tRNAsynth_Ia_anticodon-bd"/>
</dbReference>
<dbReference type="EC" id="6.1.1.16" evidence="10"/>
<dbReference type="NCBIfam" id="TIGR00435">
    <property type="entry name" value="cysS"/>
    <property type="match status" value="1"/>
</dbReference>
<feature type="binding site" evidence="10">
    <location>
        <position position="247"/>
    </location>
    <ligand>
        <name>Zn(2+)</name>
        <dbReference type="ChEBI" id="CHEBI:29105"/>
    </ligand>
</feature>
<evidence type="ECO:0000256" key="1">
    <source>
        <dbReference type="ARBA" id="ARBA00005594"/>
    </source>
</evidence>
<evidence type="ECO:0000256" key="5">
    <source>
        <dbReference type="ARBA" id="ARBA00022741"/>
    </source>
</evidence>
<dbReference type="GO" id="GO:0005524">
    <property type="term" value="F:ATP binding"/>
    <property type="evidence" value="ECO:0007669"/>
    <property type="project" value="UniProtKB-UniRule"/>
</dbReference>
<keyword evidence="9 10" id="KW-0030">Aminoacyl-tRNA synthetase</keyword>
<keyword evidence="3 10" id="KW-0436">Ligase</keyword>
<dbReference type="InterPro" id="IPR015803">
    <property type="entry name" value="Cys-tRNA-ligase"/>
</dbReference>
<dbReference type="CDD" id="cd00672">
    <property type="entry name" value="CysRS_core"/>
    <property type="match status" value="1"/>
</dbReference>
<dbReference type="OrthoDB" id="9815130at2"/>
<dbReference type="InterPro" id="IPR056411">
    <property type="entry name" value="CysS_C"/>
</dbReference>
<evidence type="ECO:0000256" key="3">
    <source>
        <dbReference type="ARBA" id="ARBA00022598"/>
    </source>
</evidence>
<feature type="domain" description="tRNA synthetases class I catalytic" evidence="11">
    <location>
        <begin position="16"/>
        <end position="328"/>
    </location>
</feature>
<dbReference type="AlphaFoldDB" id="F5YA64"/>
<comment type="cofactor">
    <cofactor evidence="10">
        <name>Zn(2+)</name>
        <dbReference type="ChEBI" id="CHEBI:29105"/>
    </cofactor>
    <text evidence="10">Binds 1 zinc ion per subunit.</text>
</comment>
<evidence type="ECO:0000256" key="4">
    <source>
        <dbReference type="ARBA" id="ARBA00022723"/>
    </source>
</evidence>
<dbReference type="HOGENOM" id="CLU_013528_0_1_12"/>
<feature type="binding site" evidence="10">
    <location>
        <position position="29"/>
    </location>
    <ligand>
        <name>Zn(2+)</name>
        <dbReference type="ChEBI" id="CHEBI:29105"/>
    </ligand>
</feature>
<dbReference type="PANTHER" id="PTHR10890">
    <property type="entry name" value="CYSTEINYL-TRNA SYNTHETASE"/>
    <property type="match status" value="1"/>
</dbReference>
<dbReference type="SUPFAM" id="SSF52374">
    <property type="entry name" value="Nucleotidylyl transferase"/>
    <property type="match status" value="1"/>
</dbReference>
<keyword evidence="7 10" id="KW-0067">ATP-binding</keyword>
<dbReference type="Gene3D" id="1.20.120.1910">
    <property type="entry name" value="Cysteine-tRNA ligase, C-terminal anti-codon recognition domain"/>
    <property type="match status" value="1"/>
</dbReference>
<dbReference type="InterPro" id="IPR032678">
    <property type="entry name" value="tRNA-synt_1_cat_dom"/>
</dbReference>
<feature type="binding site" evidence="10">
    <location>
        <position position="283"/>
    </location>
    <ligand>
        <name>ATP</name>
        <dbReference type="ChEBI" id="CHEBI:30616"/>
    </ligand>
</feature>
<feature type="domain" description="Cysteinyl-tRNA ligase anticodon binding" evidence="12">
    <location>
        <begin position="444"/>
        <end position="491"/>
    </location>
</feature>
<feature type="binding site" evidence="10">
    <location>
        <position position="222"/>
    </location>
    <ligand>
        <name>Zn(2+)</name>
        <dbReference type="ChEBI" id="CHEBI:29105"/>
    </ligand>
</feature>
<reference evidence="13 14" key="2">
    <citation type="journal article" date="2011" name="ISME J.">
        <title>RNA-seq reveals cooperative metabolic interactions between two termite-gut spirochete species in co-culture.</title>
        <authorList>
            <person name="Rosenthal A.Z."/>
            <person name="Matson E.G."/>
            <person name="Eldar A."/>
            <person name="Leadbetter J.R."/>
        </authorList>
    </citation>
    <scope>NUCLEOTIDE SEQUENCE [LARGE SCALE GENOMIC DNA]</scope>
    <source>
        <strain evidence="14">ATCC BAA-888 / DSM 13862 / ZAS-9</strain>
    </source>
</reference>
<evidence type="ECO:0000256" key="2">
    <source>
        <dbReference type="ARBA" id="ARBA00011245"/>
    </source>
</evidence>
<dbReference type="SUPFAM" id="SSF47323">
    <property type="entry name" value="Anticodon-binding domain of a subclass of class I aminoacyl-tRNA synthetases"/>
    <property type="match status" value="1"/>
</dbReference>
<evidence type="ECO:0000256" key="8">
    <source>
        <dbReference type="ARBA" id="ARBA00022917"/>
    </source>
</evidence>
<comment type="catalytic activity">
    <reaction evidence="10">
        <text>tRNA(Cys) + L-cysteine + ATP = L-cysteinyl-tRNA(Cys) + AMP + diphosphate</text>
        <dbReference type="Rhea" id="RHEA:17773"/>
        <dbReference type="Rhea" id="RHEA-COMP:9661"/>
        <dbReference type="Rhea" id="RHEA-COMP:9679"/>
        <dbReference type="ChEBI" id="CHEBI:30616"/>
        <dbReference type="ChEBI" id="CHEBI:33019"/>
        <dbReference type="ChEBI" id="CHEBI:35235"/>
        <dbReference type="ChEBI" id="CHEBI:78442"/>
        <dbReference type="ChEBI" id="CHEBI:78517"/>
        <dbReference type="ChEBI" id="CHEBI:456215"/>
        <dbReference type="EC" id="6.1.1.16"/>
    </reaction>
</comment>
<reference evidence="14" key="1">
    <citation type="submission" date="2009-12" db="EMBL/GenBank/DDBJ databases">
        <title>Complete sequence of Treponema azotonutricium strain ZAS-9.</title>
        <authorList>
            <person name="Tetu S.G."/>
            <person name="Matson E."/>
            <person name="Ren Q."/>
            <person name="Seshadri R."/>
            <person name="Elbourne L."/>
            <person name="Hassan K.A."/>
            <person name="Durkin A."/>
            <person name="Radune D."/>
            <person name="Mohamoud Y."/>
            <person name="Shay R."/>
            <person name="Jin S."/>
            <person name="Zhang X."/>
            <person name="Lucey K."/>
            <person name="Ballor N.R."/>
            <person name="Ottesen E."/>
            <person name="Rosenthal R."/>
            <person name="Allen A."/>
            <person name="Leadbetter J.R."/>
            <person name="Paulsen I.T."/>
        </authorList>
    </citation>
    <scope>NUCLEOTIDE SEQUENCE [LARGE SCALE GENOMIC DNA]</scope>
    <source>
        <strain evidence="14">ATCC BAA-888 / DSM 13862 / ZAS-9</strain>
    </source>
</reference>
<dbReference type="STRING" id="545695.TREAZ_0769"/>